<evidence type="ECO:0000313" key="2">
    <source>
        <dbReference type="Proteomes" id="UP000708208"/>
    </source>
</evidence>
<sequence>MLTYKIDLICVQVQAIL</sequence>
<organism evidence="1 2">
    <name type="scientific">Allacma fusca</name>
    <dbReference type="NCBI Taxonomy" id="39272"/>
    <lineage>
        <taxon>Eukaryota</taxon>
        <taxon>Metazoa</taxon>
        <taxon>Ecdysozoa</taxon>
        <taxon>Arthropoda</taxon>
        <taxon>Hexapoda</taxon>
        <taxon>Collembola</taxon>
        <taxon>Symphypleona</taxon>
        <taxon>Sminthuridae</taxon>
        <taxon>Allacma</taxon>
    </lineage>
</organism>
<comment type="caution">
    <text evidence="1">The sequence shown here is derived from an EMBL/GenBank/DDBJ whole genome shotgun (WGS) entry which is preliminary data.</text>
</comment>
<protein>
    <submittedName>
        <fullName evidence="1">Uncharacterized protein</fullName>
    </submittedName>
</protein>
<gene>
    <name evidence="1" type="ORF">AFUS01_LOCUS32604</name>
</gene>
<keyword evidence="2" id="KW-1185">Reference proteome</keyword>
<dbReference type="Proteomes" id="UP000708208">
    <property type="component" value="Unassembled WGS sequence"/>
</dbReference>
<dbReference type="AlphaFoldDB" id="A0A8J2KYH0"/>
<dbReference type="EMBL" id="CAJVCH010526073">
    <property type="protein sequence ID" value="CAG7822322.1"/>
    <property type="molecule type" value="Genomic_DNA"/>
</dbReference>
<name>A0A8J2KYH0_9HEXA</name>
<evidence type="ECO:0000313" key="1">
    <source>
        <dbReference type="EMBL" id="CAG7822322.1"/>
    </source>
</evidence>
<reference evidence="1" key="1">
    <citation type="submission" date="2021-06" db="EMBL/GenBank/DDBJ databases">
        <authorList>
            <person name="Hodson N. C."/>
            <person name="Mongue J. A."/>
            <person name="Jaron S. K."/>
        </authorList>
    </citation>
    <scope>NUCLEOTIDE SEQUENCE</scope>
</reference>
<feature type="non-terminal residue" evidence="1">
    <location>
        <position position="17"/>
    </location>
</feature>
<accession>A0A8J2KYH0</accession>
<proteinExistence type="predicted"/>